<evidence type="ECO:0000313" key="1">
    <source>
        <dbReference type="EMBL" id="RZE45931.1"/>
    </source>
</evidence>
<sequence length="248" mass="27723">MRRFNAQVVNWTQMHDCYGDVDRVPALLEQVELEDDAEAWKELGYRLVLEHDLVFPASFAALPRLMCLASRSARARGLAGTILRCSAGHHGCDDLLANCADEISGFRELLDRHLQSRPVDYLPTFLDSLAAMEEYHWSAALGDFTDDFYHLACPHCAVEVTIAVGDHGRYSAIRDWNLGDVDRRDLRPAPSEALSGTGRWMYKTAIRDGREALADGIAYLFGKAECPRCASVFDIAAEYTSANRPVLR</sequence>
<dbReference type="Proteomes" id="UP000292095">
    <property type="component" value="Unassembled WGS sequence"/>
</dbReference>
<dbReference type="EMBL" id="PKLK01000002">
    <property type="protein sequence ID" value="RZE45931.1"/>
    <property type="molecule type" value="Genomic_DNA"/>
</dbReference>
<dbReference type="AlphaFoldDB" id="A0AB37XKZ8"/>
<proteinExistence type="predicted"/>
<gene>
    <name evidence="1" type="ORF">C0Q91_03125</name>
</gene>
<protein>
    <submittedName>
        <fullName evidence="1">Uncharacterized protein</fullName>
    </submittedName>
</protein>
<evidence type="ECO:0000313" key="2">
    <source>
        <dbReference type="Proteomes" id="UP000292095"/>
    </source>
</evidence>
<comment type="caution">
    <text evidence="1">The sequence shown here is derived from an EMBL/GenBank/DDBJ whole genome shotgun (WGS) entry which is preliminary data.</text>
</comment>
<reference evidence="1 2" key="1">
    <citation type="submission" date="2017-12" db="EMBL/GenBank/DDBJ databases">
        <title>Population genomics insights into the ecological differentiation and adaptive evolution in streptomycetes.</title>
        <authorList>
            <person name="Li Y."/>
            <person name="Huang Y."/>
        </authorList>
    </citation>
    <scope>NUCLEOTIDE SEQUENCE [LARGE SCALE GENOMIC DNA]</scope>
    <source>
        <strain evidence="1 2">FXJ.2339</strain>
    </source>
</reference>
<name>A0AB37XKZ8_9ACTN</name>
<organism evidence="1 2">
    <name type="scientific">Streptomyces albidoflavus</name>
    <dbReference type="NCBI Taxonomy" id="1886"/>
    <lineage>
        <taxon>Bacteria</taxon>
        <taxon>Bacillati</taxon>
        <taxon>Actinomycetota</taxon>
        <taxon>Actinomycetes</taxon>
        <taxon>Kitasatosporales</taxon>
        <taxon>Streptomycetaceae</taxon>
        <taxon>Streptomyces</taxon>
        <taxon>Streptomyces albidoflavus group</taxon>
    </lineage>
</organism>
<accession>A0AB37XKZ8</accession>